<dbReference type="OMA" id="MEEWCLE"/>
<dbReference type="GO" id="GO:0070507">
    <property type="term" value="P:regulation of microtubule cytoskeleton organization"/>
    <property type="evidence" value="ECO:0007669"/>
    <property type="project" value="TreeGrafter"/>
</dbReference>
<evidence type="ECO:0000256" key="7">
    <source>
        <dbReference type="ARBA" id="ARBA00023273"/>
    </source>
</evidence>
<dbReference type="EMBL" id="UYYF01004517">
    <property type="protein sequence ID" value="VDN04985.1"/>
    <property type="molecule type" value="Genomic_DNA"/>
</dbReference>
<keyword evidence="4" id="KW-0970">Cilium biogenesis/degradation</keyword>
<dbReference type="InterPro" id="IPR041476">
    <property type="entry name" value="TRAF3IP1_C"/>
</dbReference>
<organism evidence="15">
    <name type="scientific">Thelazia callipaeda</name>
    <name type="common">Oriental eyeworm</name>
    <name type="synonym">Parasitic nematode</name>
    <dbReference type="NCBI Taxonomy" id="103827"/>
    <lineage>
        <taxon>Eukaryota</taxon>
        <taxon>Metazoa</taxon>
        <taxon>Ecdysozoa</taxon>
        <taxon>Nematoda</taxon>
        <taxon>Chromadorea</taxon>
        <taxon>Rhabditida</taxon>
        <taxon>Spirurina</taxon>
        <taxon>Spiruromorpha</taxon>
        <taxon>Thelazioidea</taxon>
        <taxon>Thelaziidae</taxon>
        <taxon>Thelazia</taxon>
    </lineage>
</organism>
<dbReference type="InterPro" id="IPR040468">
    <property type="entry name" value="TRAF3IP1_N"/>
</dbReference>
<dbReference type="STRING" id="103827.A0A0N5D3L8"/>
<dbReference type="PANTHER" id="PTHR31363:SF0">
    <property type="entry name" value="TRAF3-INTERACTING PROTEIN 1"/>
    <property type="match status" value="1"/>
</dbReference>
<feature type="coiled-coil region" evidence="9">
    <location>
        <begin position="364"/>
        <end position="458"/>
    </location>
</feature>
<evidence type="ECO:0000256" key="3">
    <source>
        <dbReference type="ARBA" id="ARBA00022490"/>
    </source>
</evidence>
<evidence type="ECO:0000256" key="1">
    <source>
        <dbReference type="ARBA" id="ARBA00004120"/>
    </source>
</evidence>
<feature type="compositionally biased region" description="Basic and acidic residues" evidence="10">
    <location>
        <begin position="147"/>
        <end position="166"/>
    </location>
</feature>
<dbReference type="GO" id="GO:0005930">
    <property type="term" value="C:axoneme"/>
    <property type="evidence" value="ECO:0007669"/>
    <property type="project" value="UniProtKB-SubCell"/>
</dbReference>
<dbReference type="AlphaFoldDB" id="A0A0N5D3L8"/>
<dbReference type="GO" id="GO:0042073">
    <property type="term" value="P:intraciliary transport"/>
    <property type="evidence" value="ECO:0007669"/>
    <property type="project" value="TreeGrafter"/>
</dbReference>
<name>A0A0N5D3L8_THECL</name>
<evidence type="ECO:0000256" key="10">
    <source>
        <dbReference type="SAM" id="MobiDB-lite"/>
    </source>
</evidence>
<dbReference type="Pfam" id="PF10243">
    <property type="entry name" value="MIP-T3"/>
    <property type="match status" value="1"/>
</dbReference>
<feature type="domain" description="TRAF3-interacting protein 1 N-terminal" evidence="11">
    <location>
        <begin position="4"/>
        <end position="103"/>
    </location>
</feature>
<evidence type="ECO:0000256" key="2">
    <source>
        <dbReference type="ARBA" id="ARBA00004430"/>
    </source>
</evidence>
<proteinExistence type="inferred from homology"/>
<dbReference type="Gene3D" id="1.10.418.50">
    <property type="entry name" value="Microtubule-binding protein MIP-T3"/>
    <property type="match status" value="1"/>
</dbReference>
<evidence type="ECO:0000313" key="15">
    <source>
        <dbReference type="WBParaSite" id="TCLT_0000753101-mRNA-1"/>
    </source>
</evidence>
<comment type="subcellular location">
    <subcellularLocation>
        <location evidence="2">Cytoplasm</location>
        <location evidence="2">Cytoskeleton</location>
        <location evidence="2">Cilium axoneme</location>
    </subcellularLocation>
    <subcellularLocation>
        <location evidence="1">Cytoplasm</location>
        <location evidence="1">Cytoskeleton</location>
        <location evidence="1">Cilium basal body</location>
    </subcellularLocation>
</comment>
<dbReference type="WBParaSite" id="TCLT_0000753101-mRNA-1">
    <property type="protein sequence ID" value="TCLT_0000753101-mRNA-1"/>
    <property type="gene ID" value="TCLT_0000753101"/>
</dbReference>
<dbReference type="PANTHER" id="PTHR31363">
    <property type="entry name" value="TRAF3-INTERACTING PROTEIN 1"/>
    <property type="match status" value="1"/>
</dbReference>
<evidence type="ECO:0000313" key="14">
    <source>
        <dbReference type="Proteomes" id="UP000276776"/>
    </source>
</evidence>
<evidence type="ECO:0000259" key="12">
    <source>
        <dbReference type="Pfam" id="PF17749"/>
    </source>
</evidence>
<feature type="domain" description="TRAF3-interacting protein 1 C-terminal" evidence="12">
    <location>
        <begin position="327"/>
        <end position="472"/>
    </location>
</feature>
<comment type="similarity">
    <text evidence="8">Belongs to the TRAF3IP1 family.</text>
</comment>
<keyword evidence="6" id="KW-0206">Cytoskeleton</keyword>
<evidence type="ECO:0000256" key="8">
    <source>
        <dbReference type="ARBA" id="ARBA00043971"/>
    </source>
</evidence>
<evidence type="ECO:0000313" key="13">
    <source>
        <dbReference type="EMBL" id="VDN04985.1"/>
    </source>
</evidence>
<protein>
    <submittedName>
        <fullName evidence="15">TRAF3-interacting protein 1</fullName>
    </submittedName>
</protein>
<keyword evidence="5 9" id="KW-0175">Coiled coil</keyword>
<accession>A0A0N5D3L8</accession>
<reference evidence="15" key="1">
    <citation type="submission" date="2017-02" db="UniProtKB">
        <authorList>
            <consortium name="WormBaseParasite"/>
        </authorList>
    </citation>
    <scope>IDENTIFICATION</scope>
</reference>
<evidence type="ECO:0000256" key="4">
    <source>
        <dbReference type="ARBA" id="ARBA00022794"/>
    </source>
</evidence>
<dbReference type="OrthoDB" id="10258914at2759"/>
<evidence type="ECO:0000256" key="5">
    <source>
        <dbReference type="ARBA" id="ARBA00023054"/>
    </source>
</evidence>
<keyword evidence="14" id="KW-1185">Reference proteome</keyword>
<keyword evidence="7" id="KW-0966">Cell projection</keyword>
<keyword evidence="3" id="KW-0963">Cytoplasm</keyword>
<dbReference type="InterPro" id="IPR018799">
    <property type="entry name" value="TRAF3IP1"/>
</dbReference>
<dbReference type="Proteomes" id="UP000276776">
    <property type="component" value="Unassembled WGS sequence"/>
</dbReference>
<sequence length="473" mass="54346">MYKNKTRELFVGLIERPPLTDQLLQRPPFRFLHDVVNATIQNTGYLMDKFTSEELIASNVTNKEAKASFLKKLIKALNDDGSLKDVKVTKIIAGKEPEMTNLVRSRIFYHLPRLLQKLAADAIEYRNAKLNDSEERKQKKGKKLHKKEINTKEGNNDKQRLKPSRSREIMQKEVENKVNMEKGSVNNEKRKGFIKAKHVEDAEVHASHVKIEQSIHTDKELSGTAKTEDSGIADDITNEKENNLVAVPMKEQPSLSLLLIRPRTSLERPGTASARPPPPKLKKKQVDEIEKKPESAKRTENEEDFVIKTESSYDANDRVNADKLITEEHGGLVRKILETKKELDKKIGDESRNASIRVFDERDIAKSQQELANLQRIMQQITQTAHLLSRLFENVQEDAESMFREMEEWRSKNRKNLHQLQEQKGNIQNTTESLLLELNRLDEQIKETKSAIAKTKANIIVNERKIEAVVNDI</sequence>
<reference evidence="13 14" key="2">
    <citation type="submission" date="2018-11" db="EMBL/GenBank/DDBJ databases">
        <authorList>
            <consortium name="Pathogen Informatics"/>
        </authorList>
    </citation>
    <scope>NUCLEOTIDE SEQUENCE [LARGE SCALE GENOMIC DNA]</scope>
</reference>
<evidence type="ECO:0000256" key="6">
    <source>
        <dbReference type="ARBA" id="ARBA00023212"/>
    </source>
</evidence>
<feature type="region of interest" description="Disordered" evidence="10">
    <location>
        <begin position="261"/>
        <end position="305"/>
    </location>
</feature>
<dbReference type="GO" id="GO:0008017">
    <property type="term" value="F:microtubule binding"/>
    <property type="evidence" value="ECO:0007669"/>
    <property type="project" value="InterPro"/>
</dbReference>
<feature type="region of interest" description="Disordered" evidence="10">
    <location>
        <begin position="132"/>
        <end position="166"/>
    </location>
</feature>
<dbReference type="Pfam" id="PF17749">
    <property type="entry name" value="MIP-T3_C"/>
    <property type="match status" value="1"/>
</dbReference>
<dbReference type="InterPro" id="IPR042576">
    <property type="entry name" value="TRAF3IP1_N_sf"/>
</dbReference>
<evidence type="ECO:0000256" key="9">
    <source>
        <dbReference type="SAM" id="Coils"/>
    </source>
</evidence>
<feature type="compositionally biased region" description="Basic and acidic residues" evidence="10">
    <location>
        <begin position="284"/>
        <end position="300"/>
    </location>
</feature>
<dbReference type="GO" id="GO:0060271">
    <property type="term" value="P:cilium assembly"/>
    <property type="evidence" value="ECO:0007669"/>
    <property type="project" value="TreeGrafter"/>
</dbReference>
<evidence type="ECO:0000259" key="11">
    <source>
        <dbReference type="Pfam" id="PF10243"/>
    </source>
</evidence>
<dbReference type="GO" id="GO:0030992">
    <property type="term" value="C:intraciliary transport particle B"/>
    <property type="evidence" value="ECO:0007669"/>
    <property type="project" value="TreeGrafter"/>
</dbReference>
<gene>
    <name evidence="13" type="ORF">TCLT_LOCUS7520</name>
</gene>
<dbReference type="GO" id="GO:0036064">
    <property type="term" value="C:ciliary basal body"/>
    <property type="evidence" value="ECO:0007669"/>
    <property type="project" value="TreeGrafter"/>
</dbReference>